<dbReference type="Proteomes" id="UP001348817">
    <property type="component" value="Plasmid pFA1"/>
</dbReference>
<dbReference type="PANTHER" id="PTHR34219">
    <property type="entry name" value="IRON-REGULATED INNER MEMBRANE PROTEIN-RELATED"/>
    <property type="match status" value="1"/>
</dbReference>
<accession>A0AAU9CTU0</accession>
<dbReference type="AlphaFoldDB" id="A0AAU9CTU0"/>
<sequence length="502" mass="57991">MKDKKKKPAVWLGWFYRWHRRFAIVGSIPVILWCLSGLAHPFMANFFPTKPAKRIYVSRHSTDGIIGLSEIIKTNPSLDFTNVRFVNLQGNTCYQIHIEGDSSIYIDATTGTVISNGENKYAIQLARYFIADSVSGIESVRRVDKYGNDYPIINRLLPVYEISFQRADNMKVYVHTLSDSLGTVSDRKRSVFKWFFNIFHKWEWLIGSGLRIPIILIFTGLMFLVSVSGLFIYGIGWRRFRSTKGKSSLSKKRSRHRLLGLSSSVFFLMFSYSGFYHAYMKITPDLRHLSKYKTSIPSESIKSDLLYLLDSCKSDQFDIVRFKGKSFFRIAVSKNKRAKKNEYLYFNTTDGKPITDGPRTYALFLAETFGAPAKDQLLSIELVNRFGGEYGFVNKRLPVYKLQYRTAGHSTFYIDTKRGKLAARINDSDRREGFTFAFLHKFHMLDFLGKKGRDGIISLVVLFILFVTCHALWQLIIRRRERKSNSNKPNKCVKQDESLVKT</sequence>
<feature type="transmembrane region" description="Helical" evidence="1">
    <location>
        <begin position="212"/>
        <end position="237"/>
    </location>
</feature>
<organism evidence="2 3">
    <name type="scientific">Fulvitalea axinellae</name>
    <dbReference type="NCBI Taxonomy" id="1182444"/>
    <lineage>
        <taxon>Bacteria</taxon>
        <taxon>Pseudomonadati</taxon>
        <taxon>Bacteroidota</taxon>
        <taxon>Cytophagia</taxon>
        <taxon>Cytophagales</taxon>
        <taxon>Persicobacteraceae</taxon>
        <taxon>Fulvitalea</taxon>
    </lineage>
</organism>
<dbReference type="KEGG" id="fax:FUAX_38440"/>
<keyword evidence="2" id="KW-0614">Plasmid</keyword>
<dbReference type="Pfam" id="PF03929">
    <property type="entry name" value="PepSY_TM"/>
    <property type="match status" value="1"/>
</dbReference>
<feature type="transmembrane region" description="Helical" evidence="1">
    <location>
        <begin position="258"/>
        <end position="279"/>
    </location>
</feature>
<keyword evidence="1" id="KW-0472">Membrane</keyword>
<geneLocation type="plasmid" evidence="2 3">
    <name>pFA1</name>
</geneLocation>
<evidence type="ECO:0000256" key="1">
    <source>
        <dbReference type="SAM" id="Phobius"/>
    </source>
</evidence>
<dbReference type="PANTHER" id="PTHR34219:SF6">
    <property type="entry name" value="BLR3280 PROTEIN"/>
    <property type="match status" value="1"/>
</dbReference>
<proteinExistence type="predicted"/>
<feature type="transmembrane region" description="Helical" evidence="1">
    <location>
        <begin position="21"/>
        <end position="43"/>
    </location>
</feature>
<keyword evidence="1" id="KW-0812">Transmembrane</keyword>
<protein>
    <recommendedName>
        <fullName evidence="4">PepSY domain-containing protein</fullName>
    </recommendedName>
</protein>
<keyword evidence="3" id="KW-1185">Reference proteome</keyword>
<feature type="transmembrane region" description="Helical" evidence="1">
    <location>
        <begin position="456"/>
        <end position="477"/>
    </location>
</feature>
<dbReference type="InterPro" id="IPR005625">
    <property type="entry name" value="PepSY-ass_TM"/>
</dbReference>
<gene>
    <name evidence="2" type="ORF">FUAX_38440</name>
</gene>
<name>A0AAU9CTU0_9BACT</name>
<dbReference type="RefSeq" id="WP_338394911.1">
    <property type="nucleotide sequence ID" value="NZ_AP025315.1"/>
</dbReference>
<reference evidence="2 3" key="1">
    <citation type="submission" date="2021-12" db="EMBL/GenBank/DDBJ databases">
        <title>Genome sequencing of bacteria with rrn-lacking chromosome and rrn-plasmid.</title>
        <authorList>
            <person name="Anda M."/>
            <person name="Iwasaki W."/>
        </authorList>
    </citation>
    <scope>NUCLEOTIDE SEQUENCE [LARGE SCALE GENOMIC DNA]</scope>
    <source>
        <strain evidence="2 3">DSM 100852</strain>
        <plasmid evidence="2 3">pFA1</plasmid>
    </source>
</reference>
<evidence type="ECO:0008006" key="4">
    <source>
        <dbReference type="Google" id="ProtNLM"/>
    </source>
</evidence>
<evidence type="ECO:0000313" key="2">
    <source>
        <dbReference type="EMBL" id="BDD11412.1"/>
    </source>
</evidence>
<keyword evidence="1" id="KW-1133">Transmembrane helix</keyword>
<evidence type="ECO:0000313" key="3">
    <source>
        <dbReference type="Proteomes" id="UP001348817"/>
    </source>
</evidence>
<dbReference type="EMBL" id="AP025315">
    <property type="protein sequence ID" value="BDD11412.1"/>
    <property type="molecule type" value="Genomic_DNA"/>
</dbReference>